<dbReference type="Gene3D" id="2.40.160.10">
    <property type="entry name" value="Porin"/>
    <property type="match status" value="1"/>
</dbReference>
<reference evidence="6 7" key="1">
    <citation type="submission" date="2014-12" db="EMBL/GenBank/DDBJ databases">
        <title>Mercury Reductase activity and rhizosphere competence traits in the genome of root associated Photobacterium halotolerans MELD1.</title>
        <authorList>
            <person name="Mathew D.C."/>
            <person name="Huang C.-C."/>
        </authorList>
    </citation>
    <scope>NUCLEOTIDE SEQUENCE [LARGE SCALE GENOMIC DNA]</scope>
    <source>
        <strain evidence="6 7">MELD1</strain>
    </source>
</reference>
<dbReference type="OrthoDB" id="5904191at2"/>
<dbReference type="GO" id="GO:0009279">
    <property type="term" value="C:cell outer membrane"/>
    <property type="evidence" value="ECO:0007669"/>
    <property type="project" value="UniProtKB-SubCell"/>
</dbReference>
<dbReference type="GO" id="GO:0015288">
    <property type="term" value="F:porin activity"/>
    <property type="evidence" value="ECO:0007669"/>
    <property type="project" value="InterPro"/>
</dbReference>
<keyword evidence="2 4" id="KW-0732">Signal</keyword>
<proteinExistence type="predicted"/>
<evidence type="ECO:0000256" key="3">
    <source>
        <dbReference type="ARBA" id="ARBA00023136"/>
    </source>
</evidence>
<dbReference type="AlphaFoldDB" id="A0A0F5VGM5"/>
<dbReference type="RefSeq" id="WP_046218658.1">
    <property type="nucleotide sequence ID" value="NZ_JWYV01000001.1"/>
</dbReference>
<dbReference type="PATRIC" id="fig|265726.11.peg.77"/>
<dbReference type="PANTHER" id="PTHR34501">
    <property type="entry name" value="PROTEIN YDDL-RELATED"/>
    <property type="match status" value="1"/>
</dbReference>
<dbReference type="STRING" id="265726.KY46_00355"/>
<evidence type="ECO:0000256" key="1">
    <source>
        <dbReference type="ARBA" id="ARBA00004571"/>
    </source>
</evidence>
<comment type="subcellular location">
    <subcellularLocation>
        <location evidence="1">Cell outer membrane</location>
        <topology evidence="1">Multi-pass membrane protein</topology>
    </subcellularLocation>
</comment>
<evidence type="ECO:0000313" key="7">
    <source>
        <dbReference type="Proteomes" id="UP000033633"/>
    </source>
</evidence>
<feature type="domain" description="Porin" evidence="5">
    <location>
        <begin position="10"/>
        <end position="342"/>
    </location>
</feature>
<dbReference type="PANTHER" id="PTHR34501:SF2">
    <property type="entry name" value="OUTER MEMBRANE PORIN F-RELATED"/>
    <property type="match status" value="1"/>
</dbReference>
<dbReference type="Proteomes" id="UP000033633">
    <property type="component" value="Unassembled WGS sequence"/>
</dbReference>
<name>A0A0F5VGM5_9GAMM</name>
<evidence type="ECO:0000256" key="4">
    <source>
        <dbReference type="SAM" id="SignalP"/>
    </source>
</evidence>
<feature type="chain" id="PRO_5002496369" evidence="4">
    <location>
        <begin position="22"/>
        <end position="375"/>
    </location>
</feature>
<evidence type="ECO:0000313" key="6">
    <source>
        <dbReference type="EMBL" id="KKD01326.1"/>
    </source>
</evidence>
<dbReference type="EMBL" id="JWYV01000001">
    <property type="protein sequence ID" value="KKD01326.1"/>
    <property type="molecule type" value="Genomic_DNA"/>
</dbReference>
<comment type="caution">
    <text evidence="6">The sequence shown here is derived from an EMBL/GenBank/DDBJ whole genome shotgun (WGS) entry which is preliminary data.</text>
</comment>
<dbReference type="SUPFAM" id="SSF56935">
    <property type="entry name" value="Porins"/>
    <property type="match status" value="1"/>
</dbReference>
<dbReference type="CDD" id="cd00342">
    <property type="entry name" value="gram_neg_porins"/>
    <property type="match status" value="1"/>
</dbReference>
<feature type="signal peptide" evidence="4">
    <location>
        <begin position="1"/>
        <end position="21"/>
    </location>
</feature>
<dbReference type="Pfam" id="PF13609">
    <property type="entry name" value="Porin_4"/>
    <property type="match status" value="1"/>
</dbReference>
<dbReference type="InterPro" id="IPR050298">
    <property type="entry name" value="Gram-neg_bact_OMP"/>
</dbReference>
<gene>
    <name evidence="6" type="ORF">KY46_00355</name>
</gene>
<keyword evidence="3" id="KW-0472">Membrane</keyword>
<evidence type="ECO:0000259" key="5">
    <source>
        <dbReference type="Pfam" id="PF13609"/>
    </source>
</evidence>
<sequence length="375" mass="40530">MKKTLLAVAIPTLLIANTANAYELINEEGKFVDFYGQLRTQLEKKEDTDVTLNAGSSRAGVNAKYAVNEDLDVVGSVEFGVGYSEGSYDIKNRLHFAGFATQAGTFTFGRQLVSADDVWGADYSYFFGGTGIALTSEKLSGGKHDSAIKYKFEGENFWVNSTYGLSEDDSNQELAELFLGTSVAGFNLHVGGGYNRDKSLALGKAVTTSTVPTDNDQDGTIDANSFATVSTSTDITADIKNTYFEGTVERSFGPALVGLTYNNGSFEQEGTNRTLDVDTIMLATSYSVASNASIYGGYEFTNFDAQDGTTSLSEDYTVIYLGGVYHLNSWSRVYAEYGYADGATLSYANDEANINVARGVKDAESSFAVGYRVYW</sequence>
<accession>A0A0F5VGM5</accession>
<dbReference type="InterPro" id="IPR033900">
    <property type="entry name" value="Gram_neg_porin_domain"/>
</dbReference>
<evidence type="ECO:0000256" key="2">
    <source>
        <dbReference type="ARBA" id="ARBA00022729"/>
    </source>
</evidence>
<dbReference type="InterPro" id="IPR023614">
    <property type="entry name" value="Porin_dom_sf"/>
</dbReference>
<protein>
    <submittedName>
        <fullName evidence="6">Porin</fullName>
    </submittedName>
</protein>
<keyword evidence="7" id="KW-1185">Reference proteome</keyword>
<organism evidence="6 7">
    <name type="scientific">Photobacterium halotolerans</name>
    <dbReference type="NCBI Taxonomy" id="265726"/>
    <lineage>
        <taxon>Bacteria</taxon>
        <taxon>Pseudomonadati</taxon>
        <taxon>Pseudomonadota</taxon>
        <taxon>Gammaproteobacteria</taxon>
        <taxon>Vibrionales</taxon>
        <taxon>Vibrionaceae</taxon>
        <taxon>Photobacterium</taxon>
    </lineage>
</organism>